<dbReference type="GO" id="GO:0050485">
    <property type="term" value="F:oxidoreductase activity, acting on X-H and Y-H to form an X-Y bond, with a disulfide as acceptor"/>
    <property type="evidence" value="ECO:0007669"/>
    <property type="project" value="InterPro"/>
</dbReference>
<proteinExistence type="predicted"/>
<evidence type="ECO:0000313" key="2">
    <source>
        <dbReference type="Proteomes" id="UP000705508"/>
    </source>
</evidence>
<dbReference type="RefSeq" id="WP_204906361.1">
    <property type="nucleotide sequence ID" value="NZ_JACJKS010000007.1"/>
</dbReference>
<dbReference type="AlphaFoldDB" id="A0A939BFJ4"/>
<dbReference type="Pfam" id="PF09338">
    <property type="entry name" value="Gly_reductase"/>
    <property type="match status" value="1"/>
</dbReference>
<dbReference type="InterPro" id="IPR031000">
    <property type="entry name" value="D_pro_red_PrdD"/>
</dbReference>
<reference evidence="1" key="2">
    <citation type="journal article" date="2021" name="Sci. Rep.">
        <title>The distribution of antibiotic resistance genes in chicken gut microbiota commensals.</title>
        <authorList>
            <person name="Juricova H."/>
            <person name="Matiasovicova J."/>
            <person name="Kubasova T."/>
            <person name="Cejkova D."/>
            <person name="Rychlik I."/>
        </authorList>
    </citation>
    <scope>NUCLEOTIDE SEQUENCE</scope>
    <source>
        <strain evidence="1">An582</strain>
    </source>
</reference>
<sequence length="256" mass="28827">MADQVKDLRRLVIKAFHMTDVEWGDHNDITTDGHMTVSKEMLDQLVEQEKDYIEKIDIQIIKPGDHDRWTNTIMDIIPISTKVLGKIGEGITHTVTGVYVILTGVDTVGKQCHEFGSSEGNLKEQLVLNRAGTPGDDDYIISFDVTLKEGMGQERPGPTAAHRACDEFIQTYRDKMKKFKGEKCTERHEYHDIVRPGKKRVLIVKQVAGQGAMYDTHLFAKEPSGVEGGRSIIDMGNMPILVTPNEYRDGIIRSMQ</sequence>
<protein>
    <submittedName>
        <fullName evidence="1">Proline reductase cluster protein PrdD</fullName>
    </submittedName>
</protein>
<evidence type="ECO:0000313" key="1">
    <source>
        <dbReference type="EMBL" id="MBM6948352.1"/>
    </source>
</evidence>
<name>A0A939BFJ4_9CLOT</name>
<dbReference type="InterPro" id="IPR015417">
    <property type="entry name" value="Gly_reductase_pB_sua/b"/>
</dbReference>
<comment type="caution">
    <text evidence="1">The sequence shown here is derived from an EMBL/GenBank/DDBJ whole genome shotgun (WGS) entry which is preliminary data.</text>
</comment>
<dbReference type="Proteomes" id="UP000705508">
    <property type="component" value="Unassembled WGS sequence"/>
</dbReference>
<reference evidence="1" key="1">
    <citation type="submission" date="2020-08" db="EMBL/GenBank/DDBJ databases">
        <authorList>
            <person name="Cejkova D."/>
            <person name="Kubasova T."/>
            <person name="Jahodarova E."/>
            <person name="Rychlik I."/>
        </authorList>
    </citation>
    <scope>NUCLEOTIDE SEQUENCE</scope>
    <source>
        <strain evidence="1">An582</strain>
    </source>
</reference>
<organism evidence="1 2">
    <name type="scientific">Mordavella massiliensis</name>
    <dbReference type="NCBI Taxonomy" id="1871024"/>
    <lineage>
        <taxon>Bacteria</taxon>
        <taxon>Bacillati</taxon>
        <taxon>Bacillota</taxon>
        <taxon>Clostridia</taxon>
        <taxon>Eubacteriales</taxon>
        <taxon>Clostridiaceae</taxon>
        <taxon>Mordavella</taxon>
    </lineage>
</organism>
<dbReference type="NCBIfam" id="TIGR04482">
    <property type="entry name" value="D_pro_red_PrdD"/>
    <property type="match status" value="1"/>
</dbReference>
<dbReference type="EMBL" id="JACJKS010000007">
    <property type="protein sequence ID" value="MBM6948352.1"/>
    <property type="molecule type" value="Genomic_DNA"/>
</dbReference>
<accession>A0A939BFJ4</accession>
<gene>
    <name evidence="1" type="primary">prdD</name>
    <name evidence="1" type="ORF">H6A20_06725</name>
</gene>